<dbReference type="eggNOG" id="COG0537">
    <property type="taxonomic scope" value="Bacteria"/>
</dbReference>
<organism evidence="5 6">
    <name type="scientific">Syntrophomonas wolfei subsp. wolfei (strain DSM 2245B / Goettingen)</name>
    <dbReference type="NCBI Taxonomy" id="335541"/>
    <lineage>
        <taxon>Bacteria</taxon>
        <taxon>Bacillati</taxon>
        <taxon>Bacillota</taxon>
        <taxon>Clostridia</taxon>
        <taxon>Eubacteriales</taxon>
        <taxon>Syntrophomonadaceae</taxon>
        <taxon>Syntrophomonas</taxon>
    </lineage>
</organism>
<name>Q0AWM9_SYNWW</name>
<dbReference type="PANTHER" id="PTHR23089">
    <property type="entry name" value="HISTIDINE TRIAD HIT PROTEIN"/>
    <property type="match status" value="1"/>
</dbReference>
<evidence type="ECO:0000256" key="2">
    <source>
        <dbReference type="PIRSR" id="PIRSR601310-3"/>
    </source>
</evidence>
<dbReference type="Gene3D" id="3.30.428.10">
    <property type="entry name" value="HIT-like"/>
    <property type="match status" value="1"/>
</dbReference>
<dbReference type="CDD" id="cd01276">
    <property type="entry name" value="PKCI_related"/>
    <property type="match status" value="1"/>
</dbReference>
<keyword evidence="5" id="KW-0378">Hydrolase</keyword>
<evidence type="ECO:0000259" key="4">
    <source>
        <dbReference type="PROSITE" id="PS51084"/>
    </source>
</evidence>
<dbReference type="KEGG" id="swo:Swol_1572"/>
<dbReference type="STRING" id="335541.Swol_1572"/>
<dbReference type="HOGENOM" id="CLU_056776_8_1_9"/>
<dbReference type="PRINTS" id="PR00332">
    <property type="entry name" value="HISTRIAD"/>
</dbReference>
<dbReference type="InterPro" id="IPR011146">
    <property type="entry name" value="HIT-like"/>
</dbReference>
<feature type="domain" description="HIT" evidence="4">
    <location>
        <begin position="7"/>
        <end position="116"/>
    </location>
</feature>
<keyword evidence="6" id="KW-1185">Reference proteome</keyword>
<dbReference type="InterPro" id="IPR036265">
    <property type="entry name" value="HIT-like_sf"/>
</dbReference>
<accession>Q0AWM9</accession>
<feature type="short sequence motif" description="Histidine triad motif" evidence="2 3">
    <location>
        <begin position="100"/>
        <end position="104"/>
    </location>
</feature>
<dbReference type="SUPFAM" id="SSF54197">
    <property type="entry name" value="HIT-like"/>
    <property type="match status" value="1"/>
</dbReference>
<reference evidence="6" key="1">
    <citation type="journal article" date="2010" name="Environ. Microbiol.">
        <title>The genome of Syntrophomonas wolfei: new insights into syntrophic metabolism and biohydrogen production.</title>
        <authorList>
            <person name="Sieber J.R."/>
            <person name="Sims D.R."/>
            <person name="Han C."/>
            <person name="Kim E."/>
            <person name="Lykidis A."/>
            <person name="Lapidus A.L."/>
            <person name="McDonnald E."/>
            <person name="Rohlin L."/>
            <person name="Culley D.E."/>
            <person name="Gunsalus R."/>
            <person name="McInerney M.J."/>
        </authorList>
    </citation>
    <scope>NUCLEOTIDE SEQUENCE [LARGE SCALE GENOMIC DNA]</scope>
    <source>
        <strain evidence="6">DSM 2245B / Goettingen</strain>
    </source>
</reference>
<gene>
    <name evidence="5" type="ordered locus">Swol_1572</name>
</gene>
<sequence>MNKSDCLFCKIVNREIPAELVYEDERIVAIKDINPAAPVHILLIPREHIVSLDQASNENVELLGYIQTTAAKLARELGIADKGYRLVNNCGEWGGQSVLHLHYHLLGGRQLAWPPG</sequence>
<evidence type="ECO:0000256" key="3">
    <source>
        <dbReference type="PROSITE-ProRule" id="PRU00464"/>
    </source>
</evidence>
<protein>
    <submittedName>
        <fullName evidence="5">Diadenosine tetraphosphate (Ap4A) hydrolase and other HIT family hydrolase</fullName>
    </submittedName>
</protein>
<dbReference type="Proteomes" id="UP000001968">
    <property type="component" value="Chromosome"/>
</dbReference>
<feature type="active site" description="Tele-AMP-histidine intermediate" evidence="1">
    <location>
        <position position="102"/>
    </location>
</feature>
<proteinExistence type="predicted"/>
<dbReference type="InterPro" id="IPR001310">
    <property type="entry name" value="Histidine_triad_HIT"/>
</dbReference>
<dbReference type="EMBL" id="CP000448">
    <property type="protein sequence ID" value="ABI68875.1"/>
    <property type="molecule type" value="Genomic_DNA"/>
</dbReference>
<evidence type="ECO:0000313" key="5">
    <source>
        <dbReference type="EMBL" id="ABI68875.1"/>
    </source>
</evidence>
<evidence type="ECO:0000256" key="1">
    <source>
        <dbReference type="PIRSR" id="PIRSR601310-1"/>
    </source>
</evidence>
<dbReference type="RefSeq" id="WP_011640974.1">
    <property type="nucleotide sequence ID" value="NC_008346.1"/>
</dbReference>
<dbReference type="GO" id="GO:0016787">
    <property type="term" value="F:hydrolase activity"/>
    <property type="evidence" value="ECO:0007669"/>
    <property type="project" value="UniProtKB-KW"/>
</dbReference>
<evidence type="ECO:0000313" key="6">
    <source>
        <dbReference type="Proteomes" id="UP000001968"/>
    </source>
</evidence>
<dbReference type="AlphaFoldDB" id="Q0AWM9"/>
<dbReference type="PROSITE" id="PS51084">
    <property type="entry name" value="HIT_2"/>
    <property type="match status" value="1"/>
</dbReference>
<dbReference type="Pfam" id="PF01230">
    <property type="entry name" value="HIT"/>
    <property type="match status" value="1"/>
</dbReference>